<dbReference type="Pfam" id="PF10539">
    <property type="entry name" value="Dev_Cell_Death"/>
    <property type="match status" value="1"/>
</dbReference>
<accession>A0AAP0BGC6</accession>
<evidence type="ECO:0000313" key="4">
    <source>
        <dbReference type="Proteomes" id="UP001418222"/>
    </source>
</evidence>
<name>A0AAP0BGC6_9ASPA</name>
<organism evidence="3 4">
    <name type="scientific">Platanthera zijinensis</name>
    <dbReference type="NCBI Taxonomy" id="2320716"/>
    <lineage>
        <taxon>Eukaryota</taxon>
        <taxon>Viridiplantae</taxon>
        <taxon>Streptophyta</taxon>
        <taxon>Embryophyta</taxon>
        <taxon>Tracheophyta</taxon>
        <taxon>Spermatophyta</taxon>
        <taxon>Magnoliopsida</taxon>
        <taxon>Liliopsida</taxon>
        <taxon>Asparagales</taxon>
        <taxon>Orchidaceae</taxon>
        <taxon>Orchidoideae</taxon>
        <taxon>Orchideae</taxon>
        <taxon>Orchidinae</taxon>
        <taxon>Platanthera</taxon>
    </lineage>
</organism>
<keyword evidence="4" id="KW-1185">Reference proteome</keyword>
<feature type="region of interest" description="Disordered" evidence="1">
    <location>
        <begin position="1"/>
        <end position="29"/>
    </location>
</feature>
<evidence type="ECO:0000259" key="2">
    <source>
        <dbReference type="PROSITE" id="PS51222"/>
    </source>
</evidence>
<feature type="region of interest" description="Disordered" evidence="1">
    <location>
        <begin position="242"/>
        <end position="296"/>
    </location>
</feature>
<evidence type="ECO:0000313" key="3">
    <source>
        <dbReference type="EMBL" id="KAK8938558.1"/>
    </source>
</evidence>
<feature type="compositionally biased region" description="Pro residues" evidence="1">
    <location>
        <begin position="270"/>
        <end position="280"/>
    </location>
</feature>
<dbReference type="AlphaFoldDB" id="A0AAP0BGC6"/>
<feature type="compositionally biased region" description="Low complexity" evidence="1">
    <location>
        <begin position="55"/>
        <end position="69"/>
    </location>
</feature>
<dbReference type="PANTHER" id="PTHR46444">
    <property type="entry name" value="DCD (DEVELOPMENT AND CELL DEATH) DOMAIN PROTEIN-RELATED"/>
    <property type="match status" value="1"/>
</dbReference>
<gene>
    <name evidence="3" type="ORF">KSP39_PZI011339</name>
</gene>
<feature type="region of interest" description="Disordered" evidence="1">
    <location>
        <begin position="357"/>
        <end position="380"/>
    </location>
</feature>
<dbReference type="EMBL" id="JBBWWQ010000009">
    <property type="protein sequence ID" value="KAK8938558.1"/>
    <property type="molecule type" value="Genomic_DNA"/>
</dbReference>
<feature type="domain" description="DCD" evidence="2">
    <location>
        <begin position="92"/>
        <end position="224"/>
    </location>
</feature>
<dbReference type="Proteomes" id="UP001418222">
    <property type="component" value="Unassembled WGS sequence"/>
</dbReference>
<feature type="region of interest" description="Disordered" evidence="1">
    <location>
        <begin position="47"/>
        <end position="89"/>
    </location>
</feature>
<dbReference type="InterPro" id="IPR013989">
    <property type="entry name" value="Dev_and_cell_death_domain"/>
</dbReference>
<protein>
    <recommendedName>
        <fullName evidence="2">DCD domain-containing protein</fullName>
    </recommendedName>
</protein>
<comment type="caution">
    <text evidence="3">The sequence shown here is derived from an EMBL/GenBank/DDBJ whole genome shotgun (WGS) entry which is preliminary data.</text>
</comment>
<dbReference type="PANTHER" id="PTHR46444:SF19">
    <property type="entry name" value="OS02G0745600 PROTEIN"/>
    <property type="match status" value="1"/>
</dbReference>
<dbReference type="PROSITE" id="PS51222">
    <property type="entry name" value="DCD"/>
    <property type="match status" value="1"/>
</dbReference>
<reference evidence="3 4" key="1">
    <citation type="journal article" date="2022" name="Nat. Plants">
        <title>Genomes of leafy and leafless Platanthera orchids illuminate the evolution of mycoheterotrophy.</title>
        <authorList>
            <person name="Li M.H."/>
            <person name="Liu K.W."/>
            <person name="Li Z."/>
            <person name="Lu H.C."/>
            <person name="Ye Q.L."/>
            <person name="Zhang D."/>
            <person name="Wang J.Y."/>
            <person name="Li Y.F."/>
            <person name="Zhong Z.M."/>
            <person name="Liu X."/>
            <person name="Yu X."/>
            <person name="Liu D.K."/>
            <person name="Tu X.D."/>
            <person name="Liu B."/>
            <person name="Hao Y."/>
            <person name="Liao X.Y."/>
            <person name="Jiang Y.T."/>
            <person name="Sun W.H."/>
            <person name="Chen J."/>
            <person name="Chen Y.Q."/>
            <person name="Ai Y."/>
            <person name="Zhai J.W."/>
            <person name="Wu S.S."/>
            <person name="Zhou Z."/>
            <person name="Hsiao Y.Y."/>
            <person name="Wu W.L."/>
            <person name="Chen Y.Y."/>
            <person name="Lin Y.F."/>
            <person name="Hsu J.L."/>
            <person name="Li C.Y."/>
            <person name="Wang Z.W."/>
            <person name="Zhao X."/>
            <person name="Zhong W.Y."/>
            <person name="Ma X.K."/>
            <person name="Ma L."/>
            <person name="Huang J."/>
            <person name="Chen G.Z."/>
            <person name="Huang M.Z."/>
            <person name="Huang L."/>
            <person name="Peng D.H."/>
            <person name="Luo Y.B."/>
            <person name="Zou S.Q."/>
            <person name="Chen S.P."/>
            <person name="Lan S."/>
            <person name="Tsai W.C."/>
            <person name="Van de Peer Y."/>
            <person name="Liu Z.J."/>
        </authorList>
    </citation>
    <scope>NUCLEOTIDE SEQUENCE [LARGE SCALE GENOMIC DNA]</scope>
    <source>
        <strain evidence="3">Lor287</strain>
    </source>
</reference>
<feature type="compositionally biased region" description="Basic and acidic residues" evidence="1">
    <location>
        <begin position="79"/>
        <end position="89"/>
    </location>
</feature>
<sequence>MGKPRRSRNRRSEGATQAPSKESEKNNGIVVEKEAAKVVASGSVNALVPVPSTPAPAAKAGAAATNNKGEASAGKNKKGKEPASVENKERLEKSSGLIFMCNSKTKSECYKNRVFGLPRGKLELVEKIKPGARLFLYDFDLKLMYGVYRATSKGGLNLVEGAFGGKFPAQPSLFQVKFKIDKDCLPLPESTFKVAINDNYEFKNKFKPDLNSKQVHKLLALFQPISAPHSSAPRQYVDDRLPQPAAYLPPEDSFRSGHLAPPRLPAVMEPYPPPHLPPSEDPYRPGALLRAPPPSESRYLPPTYPSHAVDPYATGPNTLLVDARHLQVSHAPIDTYHHSLVNDAYRQPLDLRSYHRLPPARDGELESHADPLRSTTSDLIPPSSYFAPRYSDGRVDTASAPVSSRYSFAWRRPGVPLTLRPDKLTKLAAPRIHGLLRA</sequence>
<proteinExistence type="predicted"/>
<feature type="compositionally biased region" description="Basic and acidic residues" evidence="1">
    <location>
        <begin position="359"/>
        <end position="371"/>
    </location>
</feature>
<dbReference type="SMART" id="SM00767">
    <property type="entry name" value="DCD"/>
    <property type="match status" value="1"/>
</dbReference>
<evidence type="ECO:0000256" key="1">
    <source>
        <dbReference type="SAM" id="MobiDB-lite"/>
    </source>
</evidence>